<keyword evidence="2" id="KW-1185">Reference proteome</keyword>
<dbReference type="EMBL" id="KN549993">
    <property type="protein sequence ID" value="KHJ95355.1"/>
    <property type="molecule type" value="Genomic_DNA"/>
</dbReference>
<dbReference type="AlphaFoldDB" id="A0A0B1TIV8"/>
<organism evidence="1 2">
    <name type="scientific">Oesophagostomum dentatum</name>
    <name type="common">Nodular worm</name>
    <dbReference type="NCBI Taxonomy" id="61180"/>
    <lineage>
        <taxon>Eukaryota</taxon>
        <taxon>Metazoa</taxon>
        <taxon>Ecdysozoa</taxon>
        <taxon>Nematoda</taxon>
        <taxon>Chromadorea</taxon>
        <taxon>Rhabditida</taxon>
        <taxon>Rhabditina</taxon>
        <taxon>Rhabditomorpha</taxon>
        <taxon>Strongyloidea</taxon>
        <taxon>Strongylidae</taxon>
        <taxon>Oesophagostomum</taxon>
    </lineage>
</organism>
<proteinExistence type="predicted"/>
<accession>A0A0B1TIV8</accession>
<protein>
    <submittedName>
        <fullName evidence="1">Uncharacterized protein</fullName>
    </submittedName>
</protein>
<sequence length="66" mass="7647">MSTVYADSEPKSSSTNVRPHAVKLTQDELKSYYWVLGNLQRHLNEKKLKTDDEIRNALGDFFYPSL</sequence>
<gene>
    <name evidence="1" type="ORF">OESDEN_04700</name>
</gene>
<evidence type="ECO:0000313" key="2">
    <source>
        <dbReference type="Proteomes" id="UP000053660"/>
    </source>
</evidence>
<dbReference type="OrthoDB" id="6707908at2759"/>
<evidence type="ECO:0000313" key="1">
    <source>
        <dbReference type="EMBL" id="KHJ95355.1"/>
    </source>
</evidence>
<dbReference type="Proteomes" id="UP000053660">
    <property type="component" value="Unassembled WGS sequence"/>
</dbReference>
<name>A0A0B1TIV8_OESDE</name>
<reference evidence="1 2" key="1">
    <citation type="submission" date="2014-03" db="EMBL/GenBank/DDBJ databases">
        <title>Draft genome of the hookworm Oesophagostomum dentatum.</title>
        <authorList>
            <person name="Mitreva M."/>
        </authorList>
    </citation>
    <scope>NUCLEOTIDE SEQUENCE [LARGE SCALE GENOMIC DNA]</scope>
    <source>
        <strain evidence="1 2">OD-Hann</strain>
    </source>
</reference>